<keyword evidence="1" id="KW-0472">Membrane</keyword>
<dbReference type="EMBL" id="UOET01000411">
    <property type="protein sequence ID" value="VAW29707.1"/>
    <property type="molecule type" value="Genomic_DNA"/>
</dbReference>
<evidence type="ECO:0008006" key="3">
    <source>
        <dbReference type="Google" id="ProtNLM"/>
    </source>
</evidence>
<dbReference type="PANTHER" id="PTHR37309:SF1">
    <property type="entry name" value="SLR0284 PROTEIN"/>
    <property type="match status" value="1"/>
</dbReference>
<feature type="transmembrane region" description="Helical" evidence="1">
    <location>
        <begin position="5"/>
        <end position="25"/>
    </location>
</feature>
<dbReference type="AlphaFoldDB" id="A0A3B0UWG5"/>
<sequence length="120" mass="13455">MMYSILEFLSTVVSILIIGAILPGIRINGPTFWTASLIALVLAILNFLVYPLLVILTLPITLVTFGLFLLVINALIIMFAAWIIPSFKVDNFWWALLFSILLSIVTLLFELYLFPAAMFS</sequence>
<reference evidence="2" key="1">
    <citation type="submission" date="2018-06" db="EMBL/GenBank/DDBJ databases">
        <authorList>
            <person name="Zhirakovskaya E."/>
        </authorList>
    </citation>
    <scope>NUCLEOTIDE SEQUENCE</scope>
</reference>
<protein>
    <recommendedName>
        <fullName evidence="3">Phage holin family protein</fullName>
    </recommendedName>
</protein>
<accession>A0A3B0UWG5</accession>
<feature type="transmembrane region" description="Helical" evidence="1">
    <location>
        <begin position="60"/>
        <end position="85"/>
    </location>
</feature>
<keyword evidence="1" id="KW-0812">Transmembrane</keyword>
<name>A0A3B0UWG5_9ZZZZ</name>
<evidence type="ECO:0000256" key="1">
    <source>
        <dbReference type="SAM" id="Phobius"/>
    </source>
</evidence>
<evidence type="ECO:0000313" key="2">
    <source>
        <dbReference type="EMBL" id="VAW29707.1"/>
    </source>
</evidence>
<gene>
    <name evidence="2" type="ORF">MNBD_BACTEROID07-189</name>
</gene>
<feature type="transmembrane region" description="Helical" evidence="1">
    <location>
        <begin position="91"/>
        <end position="114"/>
    </location>
</feature>
<keyword evidence="1" id="KW-1133">Transmembrane helix</keyword>
<feature type="transmembrane region" description="Helical" evidence="1">
    <location>
        <begin position="31"/>
        <end position="53"/>
    </location>
</feature>
<dbReference type="PANTHER" id="PTHR37309">
    <property type="entry name" value="SLR0284 PROTEIN"/>
    <property type="match status" value="1"/>
</dbReference>
<dbReference type="Pfam" id="PF04020">
    <property type="entry name" value="Phage_holin_4_2"/>
    <property type="match status" value="1"/>
</dbReference>
<proteinExistence type="predicted"/>
<organism evidence="2">
    <name type="scientific">hydrothermal vent metagenome</name>
    <dbReference type="NCBI Taxonomy" id="652676"/>
    <lineage>
        <taxon>unclassified sequences</taxon>
        <taxon>metagenomes</taxon>
        <taxon>ecological metagenomes</taxon>
    </lineage>
</organism>
<dbReference type="InterPro" id="IPR007165">
    <property type="entry name" value="Phage_holin_4_2"/>
</dbReference>